<gene>
    <name evidence="1" type="ORF">PsorP6_010476</name>
</gene>
<proteinExistence type="predicted"/>
<protein>
    <submittedName>
        <fullName evidence="1">Uncharacterized protein</fullName>
    </submittedName>
</protein>
<name>A0ACC0VWA6_9STRA</name>
<sequence>MLRTGTVPSVLVAALVLVFALAPQASLPTRLVDARGLHFVSAHAFCTYHCSAVHVTQAYRDLRDRSECLASTCSAYLATSRPRTHRAVRSLVSFRDRTSRTDTSVQGDVHAASEDDKNVTIISVVSCQSVTDVTLSIGDPETDAFAHFYPAFAAAYDAMVAGANATFDACQLQFLQNDLLAQASEHVDQDADEALEVKPSLIKFATTGDELACIQAIRAIWPVTREPTTPFLTRSDQHDAVATVMLVHVSAAVGDAIVALACVESVTVLPAILKLMPFAKSSVALSRDATKAKEGPGLEIQLVQGVDTSRALKKLATRVTRATGIANLLSMPRSSSSAASGGRLWQAAVDNYDTWTRALAIVLDDEMVEWVDLQQTVTTSTVKTHVVEHTLRRESVRDTTAGRATRAVPQRRLDDYVEDVMGVNIMKAHNITGTSIVVGVTDTGLYIDHDQFDQASRSMYDREDMTARKVVYYQTFANAVDEAEAVTCGHGTHVAGILAGSSYSRTQRDFGIASSARIAFMDIGKQAPACAGLSGCEVSLETPGDVATLMDAQVAMGAKIFSFSWGTGANDYNTQTAQVDEYIYNHPEVLIVVAAGNSGDKGSMTISSPSGAKNVISVGASLNSAVSFASSSCPSILNENTVASFTSIGPTLDGRQKPDLVAPGMTIVSSQSEKPGSTVKSSAVCPLQGTSQATPVIAGMAVLLYEWLRDGWWKNGEPDPTYGMDVIPASLIKALLLHSSEAMSRRLVEPTSGVTSCVALEAAAKTLTSYPDFHQGYGKPTMRNIASFLSHTNDSSSSAASASGTNSIYFFPNSTPGSEPSVTEGSEVAFHFMLTASVNLRVTIVWTDPPGSVGSKTTLQNDLDLTLLVTNTSTVFYPLSGHGRRDALNNVEMVDVSYDQVLAAVTQAGMVVAPEGYIHVQAVVRGQSVKAGENATTTGQKFAIVASSSPSSTSRSDARDGTAGFWQPWMTIGASVLGSMALLFLVASVWRTQQRGTKPGPRRTGHALVSATSALKGAKRKMRRSSSRTRSTIDDSTSGGPHVHPNYRNIDAGGSRRPALEQLAREGRRGGGNASVTTAAELVRGPHRYVQPPPPKRPVNVPVTSARRQRREADAHVPKPSRPSRGDAVDRNETTSTTTTTTTTTTGKRRERRETQRRERRDRNERRERKDRATSEQGSERERYRRPR</sequence>
<keyword evidence="2" id="KW-1185">Reference proteome</keyword>
<dbReference type="EMBL" id="CM047585">
    <property type="protein sequence ID" value="KAI9910123.1"/>
    <property type="molecule type" value="Genomic_DNA"/>
</dbReference>
<reference evidence="1 2" key="1">
    <citation type="journal article" date="2022" name="bioRxiv">
        <title>The genome of the oomycete Peronosclerospora sorghi, a cosmopolitan pathogen of maize and sorghum, is inflated with dispersed pseudogenes.</title>
        <authorList>
            <person name="Fletcher K."/>
            <person name="Martin F."/>
            <person name="Isakeit T."/>
            <person name="Cavanaugh K."/>
            <person name="Magill C."/>
            <person name="Michelmore R."/>
        </authorList>
    </citation>
    <scope>NUCLEOTIDE SEQUENCE [LARGE SCALE GENOMIC DNA]</scope>
    <source>
        <strain evidence="1">P6</strain>
    </source>
</reference>
<dbReference type="Proteomes" id="UP001163321">
    <property type="component" value="Chromosome 6"/>
</dbReference>
<organism evidence="1 2">
    <name type="scientific">Peronosclerospora sorghi</name>
    <dbReference type="NCBI Taxonomy" id="230839"/>
    <lineage>
        <taxon>Eukaryota</taxon>
        <taxon>Sar</taxon>
        <taxon>Stramenopiles</taxon>
        <taxon>Oomycota</taxon>
        <taxon>Peronosporomycetes</taxon>
        <taxon>Peronosporales</taxon>
        <taxon>Peronosporaceae</taxon>
        <taxon>Peronosclerospora</taxon>
    </lineage>
</organism>
<comment type="caution">
    <text evidence="1">The sequence shown here is derived from an EMBL/GenBank/DDBJ whole genome shotgun (WGS) entry which is preliminary data.</text>
</comment>
<evidence type="ECO:0000313" key="1">
    <source>
        <dbReference type="EMBL" id="KAI9910123.1"/>
    </source>
</evidence>
<evidence type="ECO:0000313" key="2">
    <source>
        <dbReference type="Proteomes" id="UP001163321"/>
    </source>
</evidence>
<accession>A0ACC0VWA6</accession>